<evidence type="ECO:0000313" key="4">
    <source>
        <dbReference type="EMBL" id="MCC9272743.1"/>
    </source>
</evidence>
<evidence type="ECO:0000256" key="1">
    <source>
        <dbReference type="ARBA" id="ARBA00022679"/>
    </source>
</evidence>
<keyword evidence="6" id="KW-1185">Reference proteome</keyword>
<dbReference type="AlphaFoldDB" id="A0A1L8QPK2"/>
<dbReference type="InterPro" id="IPR050832">
    <property type="entry name" value="Bact_Acetyltransf"/>
</dbReference>
<keyword evidence="1 5" id="KW-0808">Transferase</keyword>
<dbReference type="OrthoDB" id="5319888at2"/>
<dbReference type="STRING" id="328396.RU93_GL000842"/>
<protein>
    <submittedName>
        <fullName evidence="4">GNAT family N-acetyltransferase</fullName>
    </submittedName>
    <submittedName>
        <fullName evidence="5">GNAT family acetyltransferase</fullName>
    </submittedName>
</protein>
<organism evidence="5 6">
    <name type="scientific">Enterococcus aquimarinus</name>
    <dbReference type="NCBI Taxonomy" id="328396"/>
    <lineage>
        <taxon>Bacteria</taxon>
        <taxon>Bacillati</taxon>
        <taxon>Bacillota</taxon>
        <taxon>Bacilli</taxon>
        <taxon>Lactobacillales</taxon>
        <taxon>Enterococcaceae</taxon>
        <taxon>Enterococcus</taxon>
    </lineage>
</organism>
<comment type="caution">
    <text evidence="5">The sequence shown here is derived from an EMBL/GenBank/DDBJ whole genome shotgun (WGS) entry which is preliminary data.</text>
</comment>
<dbReference type="InterPro" id="IPR000182">
    <property type="entry name" value="GNAT_dom"/>
</dbReference>
<dbReference type="EMBL" id="JAJJVO010000005">
    <property type="protein sequence ID" value="MCC9272743.1"/>
    <property type="molecule type" value="Genomic_DNA"/>
</dbReference>
<dbReference type="Gene3D" id="3.40.630.30">
    <property type="match status" value="1"/>
</dbReference>
<evidence type="ECO:0000313" key="5">
    <source>
        <dbReference type="EMBL" id="OJG09356.1"/>
    </source>
</evidence>
<dbReference type="PANTHER" id="PTHR43877:SF1">
    <property type="entry name" value="ACETYLTRANSFERASE"/>
    <property type="match status" value="1"/>
</dbReference>
<evidence type="ECO:0000256" key="2">
    <source>
        <dbReference type="ARBA" id="ARBA00023315"/>
    </source>
</evidence>
<gene>
    <name evidence="4" type="ORF">K8V42_00345</name>
    <name evidence="5" type="ORF">RU93_GL000842</name>
</gene>
<dbReference type="Proteomes" id="UP000813384">
    <property type="component" value="Unassembled WGS sequence"/>
</dbReference>
<dbReference type="PROSITE" id="PS51186">
    <property type="entry name" value="GNAT"/>
    <property type="match status" value="1"/>
</dbReference>
<dbReference type="EMBL" id="JXKD01000017">
    <property type="protein sequence ID" value="OJG09356.1"/>
    <property type="molecule type" value="Genomic_DNA"/>
</dbReference>
<name>A0A1L8QPK2_9ENTE</name>
<dbReference type="RefSeq" id="WP_071875541.1">
    <property type="nucleotide sequence ID" value="NZ_JBHSHF010000004.1"/>
</dbReference>
<reference evidence="4" key="2">
    <citation type="journal article" date="2021" name="PeerJ">
        <title>Extensive microbial diversity within the chicken gut microbiome revealed by metagenomics and culture.</title>
        <authorList>
            <person name="Gilroy R."/>
            <person name="Ravi A."/>
            <person name="Getino M."/>
            <person name="Pursley I."/>
            <person name="Horton D.L."/>
            <person name="Alikhan N.F."/>
            <person name="Baker D."/>
            <person name="Gharbi K."/>
            <person name="Hall N."/>
            <person name="Watson M."/>
            <person name="Adriaenssens E.M."/>
            <person name="Foster-Nyarko E."/>
            <person name="Jarju S."/>
            <person name="Secka A."/>
            <person name="Antonio M."/>
            <person name="Oren A."/>
            <person name="Chaudhuri R.R."/>
            <person name="La Ragione R."/>
            <person name="Hildebrand F."/>
            <person name="Pallen M.J."/>
        </authorList>
    </citation>
    <scope>NUCLEOTIDE SEQUENCE</scope>
    <source>
        <strain evidence="4">150</strain>
    </source>
</reference>
<reference evidence="4" key="3">
    <citation type="submission" date="2021-11" db="EMBL/GenBank/DDBJ databases">
        <authorList>
            <person name="Gilroy R."/>
        </authorList>
    </citation>
    <scope>NUCLEOTIDE SEQUENCE</scope>
    <source>
        <strain evidence="4">150</strain>
    </source>
</reference>
<reference evidence="5 6" key="1">
    <citation type="submission" date="2014-12" db="EMBL/GenBank/DDBJ databases">
        <title>Draft genome sequences of 29 type strains of Enterococci.</title>
        <authorList>
            <person name="Zhong Z."/>
            <person name="Sun Z."/>
            <person name="Liu W."/>
            <person name="Zhang W."/>
            <person name="Zhang H."/>
        </authorList>
    </citation>
    <scope>NUCLEOTIDE SEQUENCE [LARGE SCALE GENOMIC DNA]</scope>
    <source>
        <strain evidence="5 6">DSM 17690</strain>
    </source>
</reference>
<dbReference type="Proteomes" id="UP000182149">
    <property type="component" value="Unassembled WGS sequence"/>
</dbReference>
<dbReference type="InterPro" id="IPR016181">
    <property type="entry name" value="Acyl_CoA_acyltransferase"/>
</dbReference>
<sequence>MIRPAKTKDAKEIASLVLVVLKDMELPFVKEVGEEKTIEILTRAVEYPTYRYGYLRGIVKEIDGEVAGVAFGYKDSEEPLIDQPLEEVLASFGLPNQSLFLELETYPDEWYLDTIVVKETFRGRGVGAELIEAASQRAKAEGAPAIGLCVDLANPRARSLYERSGFEVVGTQVLSGHDYYHMQRKL</sequence>
<dbReference type="SUPFAM" id="SSF55729">
    <property type="entry name" value="Acyl-CoA N-acyltransferases (Nat)"/>
    <property type="match status" value="1"/>
</dbReference>
<evidence type="ECO:0000313" key="6">
    <source>
        <dbReference type="Proteomes" id="UP000182149"/>
    </source>
</evidence>
<feature type="domain" description="N-acetyltransferase" evidence="3">
    <location>
        <begin position="1"/>
        <end position="186"/>
    </location>
</feature>
<proteinExistence type="predicted"/>
<dbReference type="CDD" id="cd04301">
    <property type="entry name" value="NAT_SF"/>
    <property type="match status" value="1"/>
</dbReference>
<accession>A0A1L8QPK2</accession>
<evidence type="ECO:0000259" key="3">
    <source>
        <dbReference type="PROSITE" id="PS51186"/>
    </source>
</evidence>
<dbReference type="Pfam" id="PF00583">
    <property type="entry name" value="Acetyltransf_1"/>
    <property type="match status" value="1"/>
</dbReference>
<keyword evidence="2" id="KW-0012">Acyltransferase</keyword>
<dbReference type="PANTHER" id="PTHR43877">
    <property type="entry name" value="AMINOALKYLPHOSPHONATE N-ACETYLTRANSFERASE-RELATED-RELATED"/>
    <property type="match status" value="1"/>
</dbReference>
<dbReference type="GO" id="GO:0016747">
    <property type="term" value="F:acyltransferase activity, transferring groups other than amino-acyl groups"/>
    <property type="evidence" value="ECO:0007669"/>
    <property type="project" value="InterPro"/>
</dbReference>